<dbReference type="Proteomes" id="UP000008021">
    <property type="component" value="Chromosome 2"/>
</dbReference>
<dbReference type="Gramene" id="OMERI02G31020.2">
    <property type="protein sequence ID" value="OMERI02G31020.2"/>
    <property type="gene ID" value="OMERI02G31020"/>
</dbReference>
<accession>A0A0E0CRG2</accession>
<reference evidence="1" key="2">
    <citation type="submission" date="2018-05" db="EMBL/GenBank/DDBJ databases">
        <title>OmerRS3 (Oryza meridionalis Reference Sequence Version 3).</title>
        <authorList>
            <person name="Zhang J."/>
            <person name="Kudrna D."/>
            <person name="Lee S."/>
            <person name="Talag J."/>
            <person name="Welchert J."/>
            <person name="Wing R.A."/>
        </authorList>
    </citation>
    <scope>NUCLEOTIDE SEQUENCE [LARGE SCALE GENOMIC DNA]</scope>
    <source>
        <strain evidence="1">cv. OR44</strain>
    </source>
</reference>
<protein>
    <submittedName>
        <fullName evidence="1">Uncharacterized protein</fullName>
    </submittedName>
</protein>
<evidence type="ECO:0000313" key="2">
    <source>
        <dbReference type="Proteomes" id="UP000008021"/>
    </source>
</evidence>
<organism evidence="1">
    <name type="scientific">Oryza meridionalis</name>
    <dbReference type="NCBI Taxonomy" id="40149"/>
    <lineage>
        <taxon>Eukaryota</taxon>
        <taxon>Viridiplantae</taxon>
        <taxon>Streptophyta</taxon>
        <taxon>Embryophyta</taxon>
        <taxon>Tracheophyta</taxon>
        <taxon>Spermatophyta</taxon>
        <taxon>Magnoliopsida</taxon>
        <taxon>Liliopsida</taxon>
        <taxon>Poales</taxon>
        <taxon>Poaceae</taxon>
        <taxon>BOP clade</taxon>
        <taxon>Oryzoideae</taxon>
        <taxon>Oryzeae</taxon>
        <taxon>Oryzinae</taxon>
        <taxon>Oryza</taxon>
    </lineage>
</organism>
<proteinExistence type="predicted"/>
<dbReference type="EnsemblPlants" id="OMERI02G31020.2">
    <property type="protein sequence ID" value="OMERI02G31020.2"/>
    <property type="gene ID" value="OMERI02G31020"/>
</dbReference>
<name>A0A0E0CRG2_9ORYZ</name>
<reference evidence="1" key="1">
    <citation type="submission" date="2015-04" db="UniProtKB">
        <authorList>
            <consortium name="EnsemblPlants"/>
        </authorList>
    </citation>
    <scope>IDENTIFICATION</scope>
</reference>
<sequence length="191" mass="21355">MEIAVSMSARRRELAAGGGRPAVGLHATMDKIGTELRLHMRRTTTALALHKEVEVDGPWTAVDIVSNIRHVDHTSVGHAAAAVALLWLAKLYRTEKRMKMEVTNLTWEIPWIILVDVQLPDELNGKRLLLDFPSKVESDELFIRWMKPEASCLPFVAWCPGMIVRAGDLVSQAYLPLSSTAIYMKNKEVAI</sequence>
<evidence type="ECO:0000313" key="1">
    <source>
        <dbReference type="EnsemblPlants" id="OMERI02G31020.2"/>
    </source>
</evidence>
<keyword evidence="2" id="KW-1185">Reference proteome</keyword>
<dbReference type="AlphaFoldDB" id="A0A0E0CRG2"/>